<reference evidence="1 2" key="1">
    <citation type="submission" date="2017-10" db="EMBL/GenBank/DDBJ databases">
        <title>Extensive intraspecific genome diversity in a model arbuscular mycorrhizal fungus.</title>
        <authorList>
            <person name="Chen E.C.H."/>
            <person name="Morin E."/>
            <person name="Baudet D."/>
            <person name="Noel J."/>
            <person name="Ndikumana S."/>
            <person name="Charron P."/>
            <person name="St-Onge C."/>
            <person name="Giorgi J."/>
            <person name="Grigoriev I.V."/>
            <person name="Roux C."/>
            <person name="Martin F.M."/>
            <person name="Corradi N."/>
        </authorList>
    </citation>
    <scope>NUCLEOTIDE SEQUENCE [LARGE SCALE GENOMIC DNA]</scope>
    <source>
        <strain evidence="1 2">A1</strain>
    </source>
</reference>
<sequence>MLFNEAARHFELDSTMAEKLYIWAIEQKKKKLVVKFVTIRLTMFEILKEPDMVAQYAPVWFDMAGNITINPKGEKTVHVVGQATIIDETFETLTKESLARNGEWIIGFGKVNVRESLKKWKCEKGDDAICEDIEGNKEEE</sequence>
<dbReference type="AlphaFoldDB" id="A0A2N0SHQ2"/>
<dbReference type="EMBL" id="LLXH01000032">
    <property type="protein sequence ID" value="PKC75083.1"/>
    <property type="molecule type" value="Genomic_DNA"/>
</dbReference>
<reference evidence="1 2" key="2">
    <citation type="submission" date="2017-10" db="EMBL/GenBank/DDBJ databases">
        <title>Genome analyses suggest a sexual origin of heterokaryosis in a supposedly ancient asexual fungus.</title>
        <authorList>
            <person name="Corradi N."/>
            <person name="Sedzielewska K."/>
            <person name="Noel J."/>
            <person name="Charron P."/>
            <person name="Farinelli L."/>
            <person name="Marton T."/>
            <person name="Kruger M."/>
            <person name="Pelin A."/>
            <person name="Brachmann A."/>
            <person name="Corradi N."/>
        </authorList>
    </citation>
    <scope>NUCLEOTIDE SEQUENCE [LARGE SCALE GENOMIC DNA]</scope>
    <source>
        <strain evidence="1 2">A1</strain>
    </source>
</reference>
<dbReference type="VEuPathDB" id="FungiDB:RhiirA1_529077"/>
<evidence type="ECO:0000313" key="2">
    <source>
        <dbReference type="Proteomes" id="UP000232688"/>
    </source>
</evidence>
<proteinExistence type="predicted"/>
<accession>A0A2N0SHQ2</accession>
<evidence type="ECO:0000313" key="1">
    <source>
        <dbReference type="EMBL" id="PKC75083.1"/>
    </source>
</evidence>
<protein>
    <submittedName>
        <fullName evidence="1">Uncharacterized protein</fullName>
    </submittedName>
</protein>
<comment type="caution">
    <text evidence="1">The sequence shown here is derived from an EMBL/GenBank/DDBJ whole genome shotgun (WGS) entry which is preliminary data.</text>
</comment>
<dbReference type="VEuPathDB" id="FungiDB:RhiirFUN_024901"/>
<dbReference type="Proteomes" id="UP000232688">
    <property type="component" value="Unassembled WGS sequence"/>
</dbReference>
<gene>
    <name evidence="1" type="ORF">RhiirA1_529077</name>
</gene>
<name>A0A2N0SHQ2_9GLOM</name>
<dbReference type="VEuPathDB" id="FungiDB:FUN_025505"/>
<organism evidence="1 2">
    <name type="scientific">Rhizophagus irregularis</name>
    <dbReference type="NCBI Taxonomy" id="588596"/>
    <lineage>
        <taxon>Eukaryota</taxon>
        <taxon>Fungi</taxon>
        <taxon>Fungi incertae sedis</taxon>
        <taxon>Mucoromycota</taxon>
        <taxon>Glomeromycotina</taxon>
        <taxon>Glomeromycetes</taxon>
        <taxon>Glomerales</taxon>
        <taxon>Glomeraceae</taxon>
        <taxon>Rhizophagus</taxon>
    </lineage>
</organism>